<name>A0A4P7W037_9BACT</name>
<feature type="binding site" evidence="9">
    <location>
        <position position="13"/>
    </location>
    <ligand>
        <name>NADPH</name>
        <dbReference type="ChEBI" id="CHEBI:57783"/>
    </ligand>
</feature>
<dbReference type="RefSeq" id="WP_136413837.1">
    <property type="nucleotide sequence ID" value="NZ_CP039396.1"/>
</dbReference>
<feature type="binding site" evidence="9">
    <location>
        <position position="150"/>
    </location>
    <ligand>
        <name>1-deoxy-D-xylulose 5-phosphate</name>
        <dbReference type="ChEBI" id="CHEBI:57792"/>
    </ligand>
</feature>
<dbReference type="GO" id="GO:0016853">
    <property type="term" value="F:isomerase activity"/>
    <property type="evidence" value="ECO:0007669"/>
    <property type="project" value="UniProtKB-KW"/>
</dbReference>
<evidence type="ECO:0000256" key="7">
    <source>
        <dbReference type="ARBA" id="ARBA00023229"/>
    </source>
</evidence>
<keyword evidence="7 9" id="KW-0414">Isoprene biosynthesis</keyword>
<sequence>MPHNIAILGSTGSIGTQTLDVISRFPERFKATVLAAGSNVEQLIEQAVKFRPSLAIIADESKYARLREALSPLGIETAAGSAALADAMERPDFDTVVTATVGYSGLLPTVRAIRAGKQIALANKETLVVAGELVTRLLRESPVRVIPVDSEHSAIYQCLVGEDPATVEKLIITASGGPFRSFSKEQIESVTPSQALRHPRWNMGAKITIDSATMLNKAFEIIEARWLFDVTPDRIEAVVHPQSIVHSMVEFIDGAVKAQLGIPDMRLPIRYALGDASRLPSSERPLSLTDYAQLTFEKPDPEKFPCLKLAPYALNRGGNAACIINAANEVAVRAFLDEKISFPEIYGTIMRTLDAIPFIQSPTLDDYVETHSAAITFAEQLTGCKIPLR</sequence>
<dbReference type="PANTHER" id="PTHR30525">
    <property type="entry name" value="1-DEOXY-D-XYLULOSE 5-PHOSPHATE REDUCTOISOMERASE"/>
    <property type="match status" value="1"/>
</dbReference>
<dbReference type="SUPFAM" id="SSF55347">
    <property type="entry name" value="Glyceraldehyde-3-phosphate dehydrogenase-like, C-terminal domain"/>
    <property type="match status" value="1"/>
</dbReference>
<evidence type="ECO:0000259" key="11">
    <source>
        <dbReference type="Pfam" id="PF08436"/>
    </source>
</evidence>
<keyword evidence="6 9" id="KW-0464">Manganese</keyword>
<dbReference type="GO" id="GO:0051484">
    <property type="term" value="P:isopentenyl diphosphate biosynthetic process, methylerythritol 4-phosphate pathway involved in terpenoid biosynthetic process"/>
    <property type="evidence" value="ECO:0007669"/>
    <property type="project" value="TreeGrafter"/>
</dbReference>
<evidence type="ECO:0000313" key="13">
    <source>
        <dbReference type="EMBL" id="QCD41206.1"/>
    </source>
</evidence>
<feature type="binding site" evidence="9">
    <location>
        <position position="124"/>
    </location>
    <ligand>
        <name>1-deoxy-D-xylulose 5-phosphate</name>
        <dbReference type="ChEBI" id="CHEBI:57792"/>
    </ligand>
</feature>
<keyword evidence="3 9" id="KW-0479">Metal-binding</keyword>
<evidence type="ECO:0000256" key="2">
    <source>
        <dbReference type="ARBA" id="ARBA00006825"/>
    </source>
</evidence>
<evidence type="ECO:0000256" key="3">
    <source>
        <dbReference type="ARBA" id="ARBA00022723"/>
    </source>
</evidence>
<keyword evidence="5 9" id="KW-0560">Oxidoreductase</keyword>
<feature type="binding site" evidence="9">
    <location>
        <position position="11"/>
    </location>
    <ligand>
        <name>NADPH</name>
        <dbReference type="ChEBI" id="CHEBI:57783"/>
    </ligand>
</feature>
<feature type="binding site" evidence="9">
    <location>
        <position position="175"/>
    </location>
    <ligand>
        <name>1-deoxy-D-xylulose 5-phosphate</name>
        <dbReference type="ChEBI" id="CHEBI:57792"/>
    </ligand>
</feature>
<dbReference type="KEGG" id="ddb:E7747_02110"/>
<feature type="binding site" evidence="9">
    <location>
        <position position="125"/>
    </location>
    <ligand>
        <name>NADPH</name>
        <dbReference type="ChEBI" id="CHEBI:57783"/>
    </ligand>
</feature>
<dbReference type="InterPro" id="IPR013512">
    <property type="entry name" value="DXP_reductoisomerase_N"/>
</dbReference>
<feature type="binding site" evidence="9">
    <location>
        <position position="217"/>
    </location>
    <ligand>
        <name>1-deoxy-D-xylulose 5-phosphate</name>
        <dbReference type="ChEBI" id="CHEBI:57792"/>
    </ligand>
</feature>
<evidence type="ECO:0000313" key="14">
    <source>
        <dbReference type="Proteomes" id="UP000297149"/>
    </source>
</evidence>
<evidence type="ECO:0000256" key="6">
    <source>
        <dbReference type="ARBA" id="ARBA00023211"/>
    </source>
</evidence>
<evidence type="ECO:0000256" key="9">
    <source>
        <dbReference type="HAMAP-Rule" id="MF_00183"/>
    </source>
</evidence>
<dbReference type="SUPFAM" id="SSF51735">
    <property type="entry name" value="NAD(P)-binding Rossmann-fold domains"/>
    <property type="match status" value="1"/>
</dbReference>
<comment type="similarity">
    <text evidence="2 9">Belongs to the DXR family.</text>
</comment>
<comment type="function">
    <text evidence="9">Catalyzes the NADPH-dependent rearrangement and reduction of 1-deoxy-D-xylulose-5-phosphate (DXP) to 2-C-methyl-D-erythritol 4-phosphate (MEP).</text>
</comment>
<dbReference type="GO" id="GO:0030604">
    <property type="term" value="F:1-deoxy-D-xylulose-5-phosphate reductoisomerase activity"/>
    <property type="evidence" value="ECO:0007669"/>
    <property type="project" value="UniProtKB-UniRule"/>
</dbReference>
<feature type="binding site" evidence="9">
    <location>
        <position position="37"/>
    </location>
    <ligand>
        <name>NADPH</name>
        <dbReference type="ChEBI" id="CHEBI:57783"/>
    </ligand>
</feature>
<keyword evidence="14" id="KW-1185">Reference proteome</keyword>
<feature type="binding site" evidence="9">
    <location>
        <position position="14"/>
    </location>
    <ligand>
        <name>NADPH</name>
        <dbReference type="ChEBI" id="CHEBI:57783"/>
    </ligand>
</feature>
<feature type="domain" description="1-deoxy-D-xylulose 5-phosphate reductoisomerase N-terminal" evidence="10">
    <location>
        <begin position="5"/>
        <end position="131"/>
    </location>
</feature>
<dbReference type="InterPro" id="IPR003821">
    <property type="entry name" value="DXP_reductoisomerase"/>
</dbReference>
<dbReference type="PIRSF" id="PIRSF006205">
    <property type="entry name" value="Dxp_reductismrs"/>
    <property type="match status" value="1"/>
</dbReference>
<dbReference type="EMBL" id="CP039396">
    <property type="protein sequence ID" value="QCD41206.1"/>
    <property type="molecule type" value="Genomic_DNA"/>
</dbReference>
<dbReference type="AlphaFoldDB" id="A0A4P7W037"/>
<evidence type="ECO:0000256" key="8">
    <source>
        <dbReference type="ARBA" id="ARBA00048543"/>
    </source>
</evidence>
<keyword evidence="13" id="KW-0413">Isomerase</keyword>
<proteinExistence type="inferred from homology"/>
<feature type="domain" description="DXP reductoisomerase C-terminal" evidence="12">
    <location>
        <begin position="260"/>
        <end position="373"/>
    </location>
</feature>
<feature type="binding site" evidence="9">
    <location>
        <position position="220"/>
    </location>
    <ligand>
        <name>Mn(2+)</name>
        <dbReference type="ChEBI" id="CHEBI:29035"/>
    </ligand>
</feature>
<comment type="catalytic activity">
    <reaction evidence="8">
        <text>2-C-methyl-D-erythritol 4-phosphate + NADP(+) = 1-deoxy-D-xylulose 5-phosphate + NADPH + H(+)</text>
        <dbReference type="Rhea" id="RHEA:13717"/>
        <dbReference type="ChEBI" id="CHEBI:15378"/>
        <dbReference type="ChEBI" id="CHEBI:57783"/>
        <dbReference type="ChEBI" id="CHEBI:57792"/>
        <dbReference type="ChEBI" id="CHEBI:58262"/>
        <dbReference type="ChEBI" id="CHEBI:58349"/>
        <dbReference type="EC" id="1.1.1.267"/>
    </reaction>
    <physiologicalReaction direction="right-to-left" evidence="8">
        <dbReference type="Rhea" id="RHEA:13719"/>
    </physiologicalReaction>
</comment>
<evidence type="ECO:0000259" key="10">
    <source>
        <dbReference type="Pfam" id="PF02670"/>
    </source>
</evidence>
<dbReference type="InterPro" id="IPR013644">
    <property type="entry name" value="DXP_reductoisomerase_C"/>
</dbReference>
<dbReference type="Pfam" id="PF02670">
    <property type="entry name" value="DXP_reductoisom"/>
    <property type="match status" value="1"/>
</dbReference>
<dbReference type="EC" id="1.1.1.267" evidence="9"/>
<dbReference type="InterPro" id="IPR026877">
    <property type="entry name" value="DXPR_C"/>
</dbReference>
<feature type="binding site" evidence="9">
    <location>
        <position position="149"/>
    </location>
    <ligand>
        <name>Mn(2+)</name>
        <dbReference type="ChEBI" id="CHEBI:29035"/>
    </ligand>
</feature>
<feature type="binding site" evidence="9">
    <location>
        <position position="39"/>
    </location>
    <ligand>
        <name>NADPH</name>
        <dbReference type="ChEBI" id="CHEBI:57783"/>
    </ligand>
</feature>
<feature type="binding site" evidence="9">
    <location>
        <position position="151"/>
    </location>
    <ligand>
        <name>Mn(2+)</name>
        <dbReference type="ChEBI" id="CHEBI:29035"/>
    </ligand>
</feature>
<comment type="cofactor">
    <cofactor evidence="9">
        <name>Mg(2+)</name>
        <dbReference type="ChEBI" id="CHEBI:18420"/>
    </cofactor>
    <cofactor evidence="9">
        <name>Mn(2+)</name>
        <dbReference type="ChEBI" id="CHEBI:29035"/>
    </cofactor>
</comment>
<dbReference type="FunFam" id="3.40.50.720:FF:000045">
    <property type="entry name" value="1-deoxy-D-xylulose 5-phosphate reductoisomerase"/>
    <property type="match status" value="1"/>
</dbReference>
<keyword evidence="4 9" id="KW-0521">NADP</keyword>
<feature type="binding site" evidence="9">
    <location>
        <position position="12"/>
    </location>
    <ligand>
        <name>NADPH</name>
        <dbReference type="ChEBI" id="CHEBI:57783"/>
    </ligand>
</feature>
<dbReference type="Gene3D" id="3.40.50.720">
    <property type="entry name" value="NAD(P)-binding Rossmann-like Domain"/>
    <property type="match status" value="1"/>
</dbReference>
<dbReference type="SUPFAM" id="SSF69055">
    <property type="entry name" value="1-deoxy-D-xylulose-5-phosphate reductoisomerase, C-terminal domain"/>
    <property type="match status" value="1"/>
</dbReference>
<gene>
    <name evidence="9" type="primary">dxr</name>
    <name evidence="13" type="ORF">E7747_02110</name>
</gene>
<feature type="binding site" evidence="9">
    <location>
        <position position="220"/>
    </location>
    <ligand>
        <name>1-deoxy-D-xylulose 5-phosphate</name>
        <dbReference type="ChEBI" id="CHEBI:57792"/>
    </ligand>
</feature>
<accession>A0A4P7W037</accession>
<dbReference type="InterPro" id="IPR036291">
    <property type="entry name" value="NAD(P)-bd_dom_sf"/>
</dbReference>
<evidence type="ECO:0000256" key="1">
    <source>
        <dbReference type="ARBA" id="ARBA00005094"/>
    </source>
</evidence>
<evidence type="ECO:0000259" key="12">
    <source>
        <dbReference type="Pfam" id="PF13288"/>
    </source>
</evidence>
<feature type="binding site" evidence="9">
    <location>
        <position position="216"/>
    </location>
    <ligand>
        <name>1-deoxy-D-xylulose 5-phosphate</name>
        <dbReference type="ChEBI" id="CHEBI:57792"/>
    </ligand>
</feature>
<dbReference type="Proteomes" id="UP000297149">
    <property type="component" value="Chromosome"/>
</dbReference>
<comment type="pathway">
    <text evidence="1 9">Isoprenoid biosynthesis; isopentenyl diphosphate biosynthesis via DXP pathway; isopentenyl diphosphate from 1-deoxy-D-xylulose 5-phosphate: step 1/6.</text>
</comment>
<dbReference type="GO" id="GO:0030145">
    <property type="term" value="F:manganese ion binding"/>
    <property type="evidence" value="ECO:0007669"/>
    <property type="project" value="TreeGrafter"/>
</dbReference>
<comment type="caution">
    <text evidence="9">Lacks conserved residue(s) required for the propagation of feature annotation.</text>
</comment>
<feature type="binding site" evidence="9">
    <location>
        <position position="151"/>
    </location>
    <ligand>
        <name>1-deoxy-D-xylulose 5-phosphate</name>
        <dbReference type="ChEBI" id="CHEBI:57792"/>
    </ligand>
</feature>
<reference evidence="14" key="1">
    <citation type="submission" date="2019-02" db="EMBL/GenBank/DDBJ databases">
        <title>Isolation and identification of novel species under the genus Muribaculum.</title>
        <authorList>
            <person name="Miyake S."/>
            <person name="Ding Y."/>
            <person name="Low A."/>
            <person name="Soh M."/>
            <person name="Seedorf H."/>
        </authorList>
    </citation>
    <scope>NUCLEOTIDE SEQUENCE [LARGE SCALE GENOMIC DNA]</scope>
    <source>
        <strain evidence="14">H5</strain>
    </source>
</reference>
<dbReference type="NCBIfam" id="NF009114">
    <property type="entry name" value="PRK12464.1"/>
    <property type="match status" value="1"/>
</dbReference>
<dbReference type="InterPro" id="IPR036169">
    <property type="entry name" value="DXPR_C_sf"/>
</dbReference>
<evidence type="ECO:0000256" key="5">
    <source>
        <dbReference type="ARBA" id="ARBA00023002"/>
    </source>
</evidence>
<feature type="binding site" evidence="9">
    <location>
        <position position="204"/>
    </location>
    <ligand>
        <name>NADPH</name>
        <dbReference type="ChEBI" id="CHEBI:57783"/>
    </ligand>
</feature>
<dbReference type="PANTHER" id="PTHR30525:SF0">
    <property type="entry name" value="1-DEOXY-D-XYLULOSE 5-PHOSPHATE REDUCTOISOMERASE, CHLOROPLASTIC"/>
    <property type="match status" value="1"/>
</dbReference>
<dbReference type="HAMAP" id="MF_00183">
    <property type="entry name" value="DXP_reductoisom"/>
    <property type="match status" value="1"/>
</dbReference>
<protein>
    <recommendedName>
        <fullName evidence="9">1-deoxy-D-xylulose 5-phosphate reductoisomerase</fullName>
        <shortName evidence="9">DXP reductoisomerase</shortName>
        <ecNumber evidence="9">1.1.1.267</ecNumber>
    </recommendedName>
    <alternativeName>
        <fullName evidence="9">1-deoxyxylulose-5-phosphate reductoisomerase</fullName>
    </alternativeName>
    <alternativeName>
        <fullName evidence="9">2-C-methyl-D-erythritol 4-phosphate synthase</fullName>
    </alternativeName>
</protein>
<feature type="binding site" evidence="9">
    <location>
        <position position="123"/>
    </location>
    <ligand>
        <name>NADPH</name>
        <dbReference type="ChEBI" id="CHEBI:57783"/>
    </ligand>
</feature>
<dbReference type="Gene3D" id="1.10.1740.10">
    <property type="match status" value="1"/>
</dbReference>
<dbReference type="NCBIfam" id="TIGR00243">
    <property type="entry name" value="Dxr"/>
    <property type="match status" value="1"/>
</dbReference>
<dbReference type="GO" id="GO:0070402">
    <property type="term" value="F:NADPH binding"/>
    <property type="evidence" value="ECO:0007669"/>
    <property type="project" value="InterPro"/>
</dbReference>
<organism evidence="13 14">
    <name type="scientific">Duncaniella dubosii</name>
    <dbReference type="NCBI Taxonomy" id="2518971"/>
    <lineage>
        <taxon>Bacteria</taxon>
        <taxon>Pseudomonadati</taxon>
        <taxon>Bacteroidota</taxon>
        <taxon>Bacteroidia</taxon>
        <taxon>Bacteroidales</taxon>
        <taxon>Muribaculaceae</taxon>
        <taxon>Duncaniella</taxon>
    </lineage>
</organism>
<feature type="binding site" evidence="9">
    <location>
        <position position="211"/>
    </location>
    <ligand>
        <name>1-deoxy-D-xylulose 5-phosphate</name>
        <dbReference type="ChEBI" id="CHEBI:57792"/>
    </ligand>
</feature>
<keyword evidence="9" id="KW-0460">Magnesium</keyword>
<dbReference type="UniPathway" id="UPA00056">
    <property type="reaction ID" value="UER00092"/>
</dbReference>
<feature type="domain" description="1-deoxy-D-xylulose 5-phosphate reductoisomerase C-terminal" evidence="11">
    <location>
        <begin position="145"/>
        <end position="228"/>
    </location>
</feature>
<dbReference type="Pfam" id="PF13288">
    <property type="entry name" value="DXPR_C"/>
    <property type="match status" value="1"/>
</dbReference>
<dbReference type="Pfam" id="PF08436">
    <property type="entry name" value="DXP_redisom_C"/>
    <property type="match status" value="1"/>
</dbReference>
<evidence type="ECO:0000256" key="4">
    <source>
        <dbReference type="ARBA" id="ARBA00022857"/>
    </source>
</evidence>
<feature type="binding site" evidence="9">
    <location>
        <position position="198"/>
    </location>
    <ligand>
        <name>1-deoxy-D-xylulose 5-phosphate</name>
        <dbReference type="ChEBI" id="CHEBI:57792"/>
    </ligand>
</feature>